<keyword evidence="3 6" id="KW-0133">Cell shape</keyword>
<dbReference type="Pfam" id="PF03734">
    <property type="entry name" value="YkuD"/>
    <property type="match status" value="1"/>
</dbReference>
<gene>
    <name evidence="8" type="ORF">Krac_9215</name>
</gene>
<dbReference type="AlphaFoldDB" id="D6TRT4"/>
<evidence type="ECO:0000256" key="6">
    <source>
        <dbReference type="PROSITE-ProRule" id="PRU01373"/>
    </source>
</evidence>
<evidence type="ECO:0000313" key="8">
    <source>
        <dbReference type="EMBL" id="EFH87864.1"/>
    </source>
</evidence>
<dbReference type="CDD" id="cd16913">
    <property type="entry name" value="YkuD_like"/>
    <property type="match status" value="1"/>
</dbReference>
<dbReference type="PROSITE" id="PS52029">
    <property type="entry name" value="LD_TPASE"/>
    <property type="match status" value="1"/>
</dbReference>
<dbReference type="GO" id="GO:0005576">
    <property type="term" value="C:extracellular region"/>
    <property type="evidence" value="ECO:0007669"/>
    <property type="project" value="TreeGrafter"/>
</dbReference>
<reference evidence="8 9" key="1">
    <citation type="journal article" date="2011" name="Stand. Genomic Sci.">
        <title>Non-contiguous finished genome sequence and contextual data of the filamentous soil bacterium Ktedonobacter racemifer type strain (SOSP1-21).</title>
        <authorList>
            <person name="Chang Y.J."/>
            <person name="Land M."/>
            <person name="Hauser L."/>
            <person name="Chertkov O."/>
            <person name="Del Rio T.G."/>
            <person name="Nolan M."/>
            <person name="Copeland A."/>
            <person name="Tice H."/>
            <person name="Cheng J.F."/>
            <person name="Lucas S."/>
            <person name="Han C."/>
            <person name="Goodwin L."/>
            <person name="Pitluck S."/>
            <person name="Ivanova N."/>
            <person name="Ovchinikova G."/>
            <person name="Pati A."/>
            <person name="Chen A."/>
            <person name="Palaniappan K."/>
            <person name="Mavromatis K."/>
            <person name="Liolios K."/>
            <person name="Brettin T."/>
            <person name="Fiebig A."/>
            <person name="Rohde M."/>
            <person name="Abt B."/>
            <person name="Goker M."/>
            <person name="Detter J.C."/>
            <person name="Woyke T."/>
            <person name="Bristow J."/>
            <person name="Eisen J.A."/>
            <person name="Markowitz V."/>
            <person name="Hugenholtz P."/>
            <person name="Kyrpides N.C."/>
            <person name="Klenk H.P."/>
            <person name="Lapidus A."/>
        </authorList>
    </citation>
    <scope>NUCLEOTIDE SEQUENCE [LARGE SCALE GENOMIC DNA]</scope>
    <source>
        <strain evidence="9">DSM 44963</strain>
    </source>
</reference>
<dbReference type="Gene3D" id="2.40.440.10">
    <property type="entry name" value="L,D-transpeptidase catalytic domain-like"/>
    <property type="match status" value="1"/>
</dbReference>
<comment type="pathway">
    <text evidence="1 6">Cell wall biogenesis; peptidoglycan biosynthesis.</text>
</comment>
<dbReference type="SUPFAM" id="SSF141523">
    <property type="entry name" value="L,D-transpeptidase catalytic domain-like"/>
    <property type="match status" value="1"/>
</dbReference>
<comment type="caution">
    <text evidence="8">The sequence shown here is derived from an EMBL/GenBank/DDBJ whole genome shotgun (WGS) entry which is preliminary data.</text>
</comment>
<feature type="active site" description="Proton donor/acceptor" evidence="6">
    <location>
        <position position="126"/>
    </location>
</feature>
<dbReference type="PANTHER" id="PTHR30582">
    <property type="entry name" value="L,D-TRANSPEPTIDASE"/>
    <property type="match status" value="1"/>
</dbReference>
<dbReference type="Proteomes" id="UP000004508">
    <property type="component" value="Unassembled WGS sequence"/>
</dbReference>
<name>D6TRT4_KTERA</name>
<keyword evidence="9" id="KW-1185">Reference proteome</keyword>
<dbReference type="GO" id="GO:0071555">
    <property type="term" value="P:cell wall organization"/>
    <property type="evidence" value="ECO:0007669"/>
    <property type="project" value="UniProtKB-UniRule"/>
</dbReference>
<evidence type="ECO:0000256" key="5">
    <source>
        <dbReference type="ARBA" id="ARBA00023316"/>
    </source>
</evidence>
<keyword evidence="5 6" id="KW-0961">Cell wall biogenesis/degradation</keyword>
<feature type="active site" description="Nucleophile" evidence="6">
    <location>
        <position position="148"/>
    </location>
</feature>
<dbReference type="EMBL" id="ADVG01000002">
    <property type="protein sequence ID" value="EFH87864.1"/>
    <property type="molecule type" value="Genomic_DNA"/>
</dbReference>
<dbReference type="RefSeq" id="WP_007913407.1">
    <property type="nucleotide sequence ID" value="NZ_ADVG01000002.1"/>
</dbReference>
<evidence type="ECO:0000256" key="2">
    <source>
        <dbReference type="ARBA" id="ARBA00022679"/>
    </source>
</evidence>
<feature type="domain" description="L,D-TPase catalytic" evidence="7">
    <location>
        <begin position="45"/>
        <end position="172"/>
    </location>
</feature>
<evidence type="ECO:0000256" key="3">
    <source>
        <dbReference type="ARBA" id="ARBA00022960"/>
    </source>
</evidence>
<keyword evidence="2" id="KW-0808">Transferase</keyword>
<dbReference type="FunCoup" id="D6TRT4">
    <property type="interactions" value="27"/>
</dbReference>
<dbReference type="InterPro" id="IPR005490">
    <property type="entry name" value="LD_TPept_cat_dom"/>
</dbReference>
<dbReference type="PANTHER" id="PTHR30582:SF2">
    <property type="entry name" value="L,D-TRANSPEPTIDASE YCIB-RELATED"/>
    <property type="match status" value="1"/>
</dbReference>
<organism evidence="8 9">
    <name type="scientific">Ktedonobacter racemifer DSM 44963</name>
    <dbReference type="NCBI Taxonomy" id="485913"/>
    <lineage>
        <taxon>Bacteria</taxon>
        <taxon>Bacillati</taxon>
        <taxon>Chloroflexota</taxon>
        <taxon>Ktedonobacteria</taxon>
        <taxon>Ktedonobacterales</taxon>
        <taxon>Ktedonobacteraceae</taxon>
        <taxon>Ktedonobacter</taxon>
    </lineage>
</organism>
<dbReference type="GO" id="GO:0018104">
    <property type="term" value="P:peptidoglycan-protein cross-linking"/>
    <property type="evidence" value="ECO:0007669"/>
    <property type="project" value="TreeGrafter"/>
</dbReference>
<accession>D6TRT4</accession>
<evidence type="ECO:0000313" key="9">
    <source>
        <dbReference type="Proteomes" id="UP000004508"/>
    </source>
</evidence>
<dbReference type="OrthoDB" id="160089at2"/>
<dbReference type="InterPro" id="IPR038063">
    <property type="entry name" value="Transpep_catalytic_dom"/>
</dbReference>
<dbReference type="GO" id="GO:0016740">
    <property type="term" value="F:transferase activity"/>
    <property type="evidence" value="ECO:0007669"/>
    <property type="project" value="UniProtKB-KW"/>
</dbReference>
<keyword evidence="4 6" id="KW-0573">Peptidoglycan synthesis</keyword>
<dbReference type="GO" id="GO:0071972">
    <property type="term" value="F:peptidoglycan L,D-transpeptidase activity"/>
    <property type="evidence" value="ECO:0007669"/>
    <property type="project" value="TreeGrafter"/>
</dbReference>
<dbReference type="GO" id="GO:0008360">
    <property type="term" value="P:regulation of cell shape"/>
    <property type="evidence" value="ECO:0007669"/>
    <property type="project" value="UniProtKB-UniRule"/>
</dbReference>
<protein>
    <submittedName>
        <fullName evidence="8">ErfK/YbiS/YcfS/YnhG family protein</fullName>
    </submittedName>
</protein>
<dbReference type="InParanoid" id="D6TRT4"/>
<sequence>MQTSFQRSLLLGGLALFCLLSLILAPQALHRVYAQGYTDQTTQGKRIVVSISQQELTAYEGDKEVFDTLVTTGRSQLPTPTGTFHVIQKLSPTWFHSPWPKNSKYYYPPTYINYALAFKDGGFFLHDATWRSSFGPGTTDDNQGSHGCVSMNLESAKWLYDWAPVGTTVQIE</sequence>
<proteinExistence type="predicted"/>
<dbReference type="STRING" id="485913.Krac_9215"/>
<evidence type="ECO:0000256" key="4">
    <source>
        <dbReference type="ARBA" id="ARBA00022984"/>
    </source>
</evidence>
<evidence type="ECO:0000256" key="1">
    <source>
        <dbReference type="ARBA" id="ARBA00004752"/>
    </source>
</evidence>
<dbReference type="UniPathway" id="UPA00219"/>
<evidence type="ECO:0000259" key="7">
    <source>
        <dbReference type="PROSITE" id="PS52029"/>
    </source>
</evidence>
<dbReference type="eggNOG" id="COG1376">
    <property type="taxonomic scope" value="Bacteria"/>
</dbReference>
<dbReference type="InterPro" id="IPR050979">
    <property type="entry name" value="LD-transpeptidase"/>
</dbReference>